<reference evidence="2" key="1">
    <citation type="submission" date="2022-05" db="EMBL/GenBank/DDBJ databases">
        <title>Comparative Genomics of Spacecraft Associated Microbes.</title>
        <authorList>
            <person name="Tran M.T."/>
            <person name="Wright A."/>
            <person name="Seuylemezian A."/>
            <person name="Eisen J."/>
            <person name="Coil D."/>
        </authorList>
    </citation>
    <scope>NUCLEOTIDE SEQUENCE</scope>
    <source>
        <strain evidence="2">214.1.1</strain>
    </source>
</reference>
<feature type="transmembrane region" description="Helical" evidence="1">
    <location>
        <begin position="9"/>
        <end position="27"/>
    </location>
</feature>
<keyword evidence="1" id="KW-0472">Membrane</keyword>
<evidence type="ECO:0000256" key="1">
    <source>
        <dbReference type="SAM" id="Phobius"/>
    </source>
</evidence>
<organism evidence="2 3">
    <name type="scientific">Halalkalibacter oceani</name>
    <dbReference type="NCBI Taxonomy" id="1653776"/>
    <lineage>
        <taxon>Bacteria</taxon>
        <taxon>Bacillati</taxon>
        <taxon>Bacillota</taxon>
        <taxon>Bacilli</taxon>
        <taxon>Bacillales</taxon>
        <taxon>Bacillaceae</taxon>
        <taxon>Halalkalibacter</taxon>
    </lineage>
</organism>
<keyword evidence="1" id="KW-1133">Transmembrane helix</keyword>
<accession>A0A9X2DLL1</accession>
<feature type="transmembrane region" description="Helical" evidence="1">
    <location>
        <begin position="33"/>
        <end position="53"/>
    </location>
</feature>
<evidence type="ECO:0000313" key="3">
    <source>
        <dbReference type="Proteomes" id="UP001139179"/>
    </source>
</evidence>
<keyword evidence="1" id="KW-0812">Transmembrane</keyword>
<name>A0A9X2DLL1_9BACI</name>
<protein>
    <submittedName>
        <fullName evidence="2">Uncharacterized protein</fullName>
    </submittedName>
</protein>
<gene>
    <name evidence="2" type="ORF">M3202_02850</name>
</gene>
<proteinExistence type="predicted"/>
<feature type="transmembrane region" description="Helical" evidence="1">
    <location>
        <begin position="115"/>
        <end position="133"/>
    </location>
</feature>
<dbReference type="RefSeq" id="WP_251221854.1">
    <property type="nucleotide sequence ID" value="NZ_JAMBOL010000002.1"/>
</dbReference>
<dbReference type="AlphaFoldDB" id="A0A9X2DLL1"/>
<dbReference type="Proteomes" id="UP001139179">
    <property type="component" value="Unassembled WGS sequence"/>
</dbReference>
<sequence length="140" mass="16907">MIERTIRSPFFMVAYTGLMLLFVYASFEQKSWVYPLGIVVLIVTVGLFLFLIVHNLRHPERRIKLISFIPYEFNEEDEGQQWVTNRACRKVYIFFYFAIPYSALLMVLFPYFPEVPLLILFLLASTQYTIYWYETRRYLK</sequence>
<keyword evidence="3" id="KW-1185">Reference proteome</keyword>
<evidence type="ECO:0000313" key="2">
    <source>
        <dbReference type="EMBL" id="MCM3713006.1"/>
    </source>
</evidence>
<comment type="caution">
    <text evidence="2">The sequence shown here is derived from an EMBL/GenBank/DDBJ whole genome shotgun (WGS) entry which is preliminary data.</text>
</comment>
<feature type="transmembrane region" description="Helical" evidence="1">
    <location>
        <begin position="91"/>
        <end position="109"/>
    </location>
</feature>
<dbReference type="EMBL" id="JAMBOL010000002">
    <property type="protein sequence ID" value="MCM3713006.1"/>
    <property type="molecule type" value="Genomic_DNA"/>
</dbReference>